<evidence type="ECO:0000313" key="3">
    <source>
        <dbReference type="Proteomes" id="UP001479436"/>
    </source>
</evidence>
<accession>A0ABR2WM85</accession>
<dbReference type="Proteomes" id="UP001479436">
    <property type="component" value="Unassembled WGS sequence"/>
</dbReference>
<sequence length="84" mass="9155">MPFVTAAAATGAAIGAVGAAGLYYNSQNNPQKTRRPSLGQVQFYSVLPTDQKPDPYGEHKWNRSFGGNYSHKSQPGHPHRRDSL</sequence>
<evidence type="ECO:0000313" key="2">
    <source>
        <dbReference type="EMBL" id="KAK9762597.1"/>
    </source>
</evidence>
<keyword evidence="3" id="KW-1185">Reference proteome</keyword>
<reference evidence="2 3" key="1">
    <citation type="submission" date="2023-04" db="EMBL/GenBank/DDBJ databases">
        <title>Genome of Basidiobolus ranarum AG-B5.</title>
        <authorList>
            <person name="Stajich J.E."/>
            <person name="Carter-House D."/>
            <person name="Gryganskyi A."/>
        </authorList>
    </citation>
    <scope>NUCLEOTIDE SEQUENCE [LARGE SCALE GENOMIC DNA]</scope>
    <source>
        <strain evidence="2 3">AG-B5</strain>
    </source>
</reference>
<feature type="region of interest" description="Disordered" evidence="1">
    <location>
        <begin position="48"/>
        <end position="84"/>
    </location>
</feature>
<comment type="caution">
    <text evidence="2">The sequence shown here is derived from an EMBL/GenBank/DDBJ whole genome shotgun (WGS) entry which is preliminary data.</text>
</comment>
<evidence type="ECO:0000256" key="1">
    <source>
        <dbReference type="SAM" id="MobiDB-lite"/>
    </source>
</evidence>
<dbReference type="EMBL" id="JASJQH010000900">
    <property type="protein sequence ID" value="KAK9762597.1"/>
    <property type="molecule type" value="Genomic_DNA"/>
</dbReference>
<gene>
    <name evidence="2" type="ORF">K7432_011522</name>
</gene>
<protein>
    <submittedName>
        <fullName evidence="2">Uncharacterized protein</fullName>
    </submittedName>
</protein>
<organism evidence="2 3">
    <name type="scientific">Basidiobolus ranarum</name>
    <dbReference type="NCBI Taxonomy" id="34480"/>
    <lineage>
        <taxon>Eukaryota</taxon>
        <taxon>Fungi</taxon>
        <taxon>Fungi incertae sedis</taxon>
        <taxon>Zoopagomycota</taxon>
        <taxon>Entomophthoromycotina</taxon>
        <taxon>Basidiobolomycetes</taxon>
        <taxon>Basidiobolales</taxon>
        <taxon>Basidiobolaceae</taxon>
        <taxon>Basidiobolus</taxon>
    </lineage>
</organism>
<feature type="compositionally biased region" description="Basic and acidic residues" evidence="1">
    <location>
        <begin position="51"/>
        <end position="61"/>
    </location>
</feature>
<proteinExistence type="predicted"/>
<name>A0ABR2WM85_9FUNG</name>